<organism evidence="1 2">
    <name type="scientific">Candidatus Dojkabacteria bacterium</name>
    <dbReference type="NCBI Taxonomy" id="2099670"/>
    <lineage>
        <taxon>Bacteria</taxon>
        <taxon>Candidatus Dojkabacteria</taxon>
    </lineage>
</organism>
<sequence>MNLSTKELPKKLKTAPAMNLKKINHLLALALQNSEGPFEVIVKYDNGTSLSGSMNKDRISALSEKESVVEIKIGTRLVNRRKTERSGHKDRRWDSIF</sequence>
<protein>
    <submittedName>
        <fullName evidence="1">Uncharacterized protein</fullName>
    </submittedName>
</protein>
<comment type="caution">
    <text evidence="1">The sequence shown here is derived from an EMBL/GenBank/DDBJ whole genome shotgun (WGS) entry which is preliminary data.</text>
</comment>
<name>A0A5C7JAY7_9BACT</name>
<evidence type="ECO:0000313" key="1">
    <source>
        <dbReference type="EMBL" id="TXG77696.1"/>
    </source>
</evidence>
<gene>
    <name evidence="1" type="ORF">E6Q11_02330</name>
</gene>
<proteinExistence type="predicted"/>
<dbReference type="AlphaFoldDB" id="A0A5C7JAY7"/>
<evidence type="ECO:0000313" key="2">
    <source>
        <dbReference type="Proteomes" id="UP000321026"/>
    </source>
</evidence>
<dbReference type="Proteomes" id="UP000321026">
    <property type="component" value="Unassembled WGS sequence"/>
</dbReference>
<accession>A0A5C7JAY7</accession>
<dbReference type="EMBL" id="SSDS01000040">
    <property type="protein sequence ID" value="TXG77696.1"/>
    <property type="molecule type" value="Genomic_DNA"/>
</dbReference>
<reference evidence="1 2" key="1">
    <citation type="submission" date="2018-09" db="EMBL/GenBank/DDBJ databases">
        <title>Metagenome Assembled Genomes from an Advanced Water Purification Facility.</title>
        <authorList>
            <person name="Stamps B.W."/>
            <person name="Spear J.R."/>
        </authorList>
    </citation>
    <scope>NUCLEOTIDE SEQUENCE [LARGE SCALE GENOMIC DNA]</scope>
    <source>
        <strain evidence="1">Bin_63_2</strain>
    </source>
</reference>